<sequence length="214" mass="25061">MRLRKKPWAHEYMAKFPNVVSENPSANQGRWREYFQQEGPLHVEVGTGKGRFITEMARQHPDILFIGVEKYSSVLVTGVQRVEGNPPANLRLIEADVNDIEDLFTPREIDRLYINFTDPWPKKRHAKRRLTHGDFLQKYDRVLTDDGEIHFKTDNQGLFEYSLGSMSQHGLAFKNVSLDLHRSDVKHNVMTEYEEKFAGKGMRIYRLEAYRHTL</sequence>
<dbReference type="NCBIfam" id="TIGR00091">
    <property type="entry name" value="tRNA (guanosine(46)-N7)-methyltransferase TrmB"/>
    <property type="match status" value="1"/>
</dbReference>
<dbReference type="InterPro" id="IPR003358">
    <property type="entry name" value="tRNA_(Gua-N-7)_MeTrfase_Trmb"/>
</dbReference>
<keyword evidence="11" id="KW-1185">Reference proteome</keyword>
<name>A0A1D7QT05_9BACI</name>
<feature type="binding site" evidence="9">
    <location>
        <position position="118"/>
    </location>
    <ligand>
        <name>S-adenosyl-L-methionine</name>
        <dbReference type="ChEBI" id="CHEBI:59789"/>
    </ligand>
</feature>
<dbReference type="AlphaFoldDB" id="A0A1D7QT05"/>
<keyword evidence="5 9" id="KW-0949">S-adenosyl-L-methionine</keyword>
<dbReference type="EC" id="2.1.1.33" evidence="9"/>
<keyword evidence="3 9" id="KW-0489">Methyltransferase</keyword>
<dbReference type="GO" id="GO:0043527">
    <property type="term" value="C:tRNA methyltransferase complex"/>
    <property type="evidence" value="ECO:0007669"/>
    <property type="project" value="TreeGrafter"/>
</dbReference>
<feature type="binding site" evidence="9">
    <location>
        <position position="44"/>
    </location>
    <ligand>
        <name>S-adenosyl-L-methionine</name>
        <dbReference type="ChEBI" id="CHEBI:59789"/>
    </ligand>
</feature>
<accession>A0A1D7QT05</accession>
<dbReference type="Gene3D" id="3.40.50.150">
    <property type="entry name" value="Vaccinia Virus protein VP39"/>
    <property type="match status" value="1"/>
</dbReference>
<dbReference type="RefSeq" id="WP_069364243.1">
    <property type="nucleotide sequence ID" value="NZ_CP012502.1"/>
</dbReference>
<evidence type="ECO:0000256" key="6">
    <source>
        <dbReference type="ARBA" id="ARBA00022694"/>
    </source>
</evidence>
<dbReference type="GO" id="GO:0008176">
    <property type="term" value="F:tRNA (guanine(46)-N7)-methyltransferase activity"/>
    <property type="evidence" value="ECO:0007669"/>
    <property type="project" value="UniProtKB-UniRule"/>
</dbReference>
<evidence type="ECO:0000256" key="1">
    <source>
        <dbReference type="ARBA" id="ARBA00000142"/>
    </source>
</evidence>
<keyword evidence="4 9" id="KW-0808">Transferase</keyword>
<feature type="binding site" evidence="9">
    <location>
        <position position="122"/>
    </location>
    <ligand>
        <name>substrate</name>
    </ligand>
</feature>
<comment type="function">
    <text evidence="2 9">Catalyzes the formation of N(7)-methylguanine at position 46 (m7G46) in tRNA.</text>
</comment>
<evidence type="ECO:0000256" key="2">
    <source>
        <dbReference type="ARBA" id="ARBA00003015"/>
    </source>
</evidence>
<dbReference type="PANTHER" id="PTHR23417:SF14">
    <property type="entry name" value="PENTACOTRIPEPTIDE-REPEAT REGION OF PRORP DOMAIN-CONTAINING PROTEIN"/>
    <property type="match status" value="1"/>
</dbReference>
<dbReference type="UniPathway" id="UPA00989"/>
<proteinExistence type="inferred from homology"/>
<dbReference type="Proteomes" id="UP000094463">
    <property type="component" value="Chromosome"/>
</dbReference>
<dbReference type="HAMAP" id="MF_01057">
    <property type="entry name" value="tRNA_methyltr_TrmB"/>
    <property type="match status" value="1"/>
</dbReference>
<dbReference type="InterPro" id="IPR055361">
    <property type="entry name" value="tRNA_methyltr_TrmB_bact"/>
</dbReference>
<evidence type="ECO:0000256" key="4">
    <source>
        <dbReference type="ARBA" id="ARBA00022679"/>
    </source>
</evidence>
<dbReference type="OrthoDB" id="9802090at2"/>
<comment type="caution">
    <text evidence="9">Lacks conserved residue(s) required for the propagation of feature annotation.</text>
</comment>
<protein>
    <recommendedName>
        <fullName evidence="9">tRNA (guanine-N(7)-)-methyltransferase</fullName>
        <ecNumber evidence="9">2.1.1.33</ecNumber>
    </recommendedName>
    <alternativeName>
        <fullName evidence="9">tRNA (guanine(46)-N(7))-methyltransferase</fullName>
    </alternativeName>
    <alternativeName>
        <fullName evidence="9">tRNA(m7G46)-methyltransferase</fullName>
    </alternativeName>
</protein>
<dbReference type="NCBIfam" id="NF001080">
    <property type="entry name" value="PRK00121.2-2"/>
    <property type="match status" value="1"/>
</dbReference>
<dbReference type="PATRIC" id="fig|632773.3.peg.798"/>
<evidence type="ECO:0000256" key="8">
    <source>
        <dbReference type="ARBA" id="ARBA00060767"/>
    </source>
</evidence>
<organism evidence="10 11">
    <name type="scientific">Salisediminibacterium beveridgei</name>
    <dbReference type="NCBI Taxonomy" id="632773"/>
    <lineage>
        <taxon>Bacteria</taxon>
        <taxon>Bacillati</taxon>
        <taxon>Bacillota</taxon>
        <taxon>Bacilli</taxon>
        <taxon>Bacillales</taxon>
        <taxon>Bacillaceae</taxon>
        <taxon>Salisediminibacterium</taxon>
    </lineage>
</organism>
<keyword evidence="6 9" id="KW-0819">tRNA processing</keyword>
<comment type="similarity">
    <text evidence="8 9">Belongs to the class I-like SAM-binding methyltransferase superfamily. TrmB family.</text>
</comment>
<dbReference type="PROSITE" id="PS51625">
    <property type="entry name" value="SAM_MT_TRMB"/>
    <property type="match status" value="1"/>
</dbReference>
<feature type="binding site" evidence="9">
    <location>
        <begin position="191"/>
        <end position="194"/>
    </location>
    <ligand>
        <name>substrate</name>
    </ligand>
</feature>
<evidence type="ECO:0000256" key="9">
    <source>
        <dbReference type="HAMAP-Rule" id="MF_01057"/>
    </source>
</evidence>
<feature type="binding site" evidence="9">
    <location>
        <position position="69"/>
    </location>
    <ligand>
        <name>S-adenosyl-L-methionine</name>
        <dbReference type="ChEBI" id="CHEBI:59789"/>
    </ligand>
</feature>
<evidence type="ECO:0000313" key="11">
    <source>
        <dbReference type="Proteomes" id="UP000094463"/>
    </source>
</evidence>
<dbReference type="FunFam" id="3.40.50.150:FF:000035">
    <property type="entry name" value="tRNA (guanine-N(7)-)-methyltransferase"/>
    <property type="match status" value="1"/>
</dbReference>
<dbReference type="KEGG" id="bbev:BBEV_0758"/>
<evidence type="ECO:0000256" key="7">
    <source>
        <dbReference type="ARBA" id="ARBA00060552"/>
    </source>
</evidence>
<dbReference type="PANTHER" id="PTHR23417">
    <property type="entry name" value="3-DEOXY-D-MANNO-OCTULOSONIC-ACID TRANSFERASE/TRNA GUANINE-N 7 - -METHYLTRANSFERASE"/>
    <property type="match status" value="1"/>
</dbReference>
<dbReference type="SUPFAM" id="SSF53335">
    <property type="entry name" value="S-adenosyl-L-methionine-dependent methyltransferases"/>
    <property type="match status" value="1"/>
</dbReference>
<evidence type="ECO:0000313" key="10">
    <source>
        <dbReference type="EMBL" id="AOM82129.1"/>
    </source>
</evidence>
<feature type="binding site" evidence="9">
    <location>
        <position position="96"/>
    </location>
    <ligand>
        <name>S-adenosyl-L-methionine</name>
        <dbReference type="ChEBI" id="CHEBI:59789"/>
    </ligand>
</feature>
<dbReference type="Pfam" id="PF02390">
    <property type="entry name" value="Methyltransf_4"/>
    <property type="match status" value="1"/>
</dbReference>
<comment type="pathway">
    <text evidence="7 9">tRNA modification; N(7)-methylguanine-tRNA biosynthesis.</text>
</comment>
<comment type="catalytic activity">
    <reaction evidence="1 9">
        <text>guanosine(46) in tRNA + S-adenosyl-L-methionine = N(7)-methylguanosine(46) in tRNA + S-adenosyl-L-homocysteine</text>
        <dbReference type="Rhea" id="RHEA:42708"/>
        <dbReference type="Rhea" id="RHEA-COMP:10188"/>
        <dbReference type="Rhea" id="RHEA-COMP:10189"/>
        <dbReference type="ChEBI" id="CHEBI:57856"/>
        <dbReference type="ChEBI" id="CHEBI:59789"/>
        <dbReference type="ChEBI" id="CHEBI:74269"/>
        <dbReference type="ChEBI" id="CHEBI:74480"/>
        <dbReference type="EC" id="2.1.1.33"/>
    </reaction>
</comment>
<reference evidence="10 11" key="1">
    <citation type="submission" date="2015-08" db="EMBL/GenBank/DDBJ databases">
        <title>The complete genome sequence of Bacillus beveridgei MLTeJB.</title>
        <authorList>
            <person name="Hanson T.E."/>
            <person name="Mesa C."/>
            <person name="Basesman S.M."/>
            <person name="Oremland R.S."/>
        </authorList>
    </citation>
    <scope>NUCLEOTIDE SEQUENCE [LARGE SCALE GENOMIC DNA]</scope>
    <source>
        <strain evidence="10 11">MLTeJB</strain>
    </source>
</reference>
<dbReference type="STRING" id="632773.BBEV_0758"/>
<dbReference type="EMBL" id="CP012502">
    <property type="protein sequence ID" value="AOM82129.1"/>
    <property type="molecule type" value="Genomic_DNA"/>
</dbReference>
<evidence type="ECO:0000256" key="5">
    <source>
        <dbReference type="ARBA" id="ARBA00022691"/>
    </source>
</evidence>
<evidence type="ECO:0000256" key="3">
    <source>
        <dbReference type="ARBA" id="ARBA00022603"/>
    </source>
</evidence>
<dbReference type="CDD" id="cd02440">
    <property type="entry name" value="AdoMet_MTases"/>
    <property type="match status" value="1"/>
</dbReference>
<feature type="binding site" evidence="9">
    <location>
        <position position="154"/>
    </location>
    <ligand>
        <name>substrate</name>
    </ligand>
</feature>
<gene>
    <name evidence="9 10" type="primary">trmB</name>
    <name evidence="10" type="ORF">BBEV_0758</name>
</gene>
<dbReference type="InterPro" id="IPR029063">
    <property type="entry name" value="SAM-dependent_MTases_sf"/>
</dbReference>